<name>A0A0A0LKE7_CUCSA</name>
<dbReference type="AlphaFoldDB" id="A0A0A0LKE7"/>
<reference evidence="1 2" key="1">
    <citation type="journal article" date="2009" name="Nat. Genet.">
        <title>The genome of the cucumber, Cucumis sativus L.</title>
        <authorList>
            <person name="Huang S."/>
            <person name="Li R."/>
            <person name="Zhang Z."/>
            <person name="Li L."/>
            <person name="Gu X."/>
            <person name="Fan W."/>
            <person name="Lucas W.J."/>
            <person name="Wang X."/>
            <person name="Xie B."/>
            <person name="Ni P."/>
            <person name="Ren Y."/>
            <person name="Zhu H."/>
            <person name="Li J."/>
            <person name="Lin K."/>
            <person name="Jin W."/>
            <person name="Fei Z."/>
            <person name="Li G."/>
            <person name="Staub J."/>
            <person name="Kilian A."/>
            <person name="van der Vossen E.A."/>
            <person name="Wu Y."/>
            <person name="Guo J."/>
            <person name="He J."/>
            <person name="Jia Z."/>
            <person name="Ren Y."/>
            <person name="Tian G."/>
            <person name="Lu Y."/>
            <person name="Ruan J."/>
            <person name="Qian W."/>
            <person name="Wang M."/>
            <person name="Huang Q."/>
            <person name="Li B."/>
            <person name="Xuan Z."/>
            <person name="Cao J."/>
            <person name="Asan"/>
            <person name="Wu Z."/>
            <person name="Zhang J."/>
            <person name="Cai Q."/>
            <person name="Bai Y."/>
            <person name="Zhao B."/>
            <person name="Han Y."/>
            <person name="Li Y."/>
            <person name="Li X."/>
            <person name="Wang S."/>
            <person name="Shi Q."/>
            <person name="Liu S."/>
            <person name="Cho W.K."/>
            <person name="Kim J.Y."/>
            <person name="Xu Y."/>
            <person name="Heller-Uszynska K."/>
            <person name="Miao H."/>
            <person name="Cheng Z."/>
            <person name="Zhang S."/>
            <person name="Wu J."/>
            <person name="Yang Y."/>
            <person name="Kang H."/>
            <person name="Li M."/>
            <person name="Liang H."/>
            <person name="Ren X."/>
            <person name="Shi Z."/>
            <person name="Wen M."/>
            <person name="Jian M."/>
            <person name="Yang H."/>
            <person name="Zhang G."/>
            <person name="Yang Z."/>
            <person name="Chen R."/>
            <person name="Liu S."/>
            <person name="Li J."/>
            <person name="Ma L."/>
            <person name="Liu H."/>
            <person name="Zhou Y."/>
            <person name="Zhao J."/>
            <person name="Fang X."/>
            <person name="Li G."/>
            <person name="Fang L."/>
            <person name="Li Y."/>
            <person name="Liu D."/>
            <person name="Zheng H."/>
            <person name="Zhang Y."/>
            <person name="Qin N."/>
            <person name="Li Z."/>
            <person name="Yang G."/>
            <person name="Yang S."/>
            <person name="Bolund L."/>
            <person name="Kristiansen K."/>
            <person name="Zheng H."/>
            <person name="Li S."/>
            <person name="Zhang X."/>
            <person name="Yang H."/>
            <person name="Wang J."/>
            <person name="Sun R."/>
            <person name="Zhang B."/>
            <person name="Jiang S."/>
            <person name="Wang J."/>
            <person name="Du Y."/>
            <person name="Li S."/>
        </authorList>
    </citation>
    <scope>NUCLEOTIDE SEQUENCE [LARGE SCALE GENOMIC DNA]</scope>
    <source>
        <strain evidence="2">cv. 9930</strain>
    </source>
</reference>
<gene>
    <name evidence="1" type="ORF">Csa_2G147410</name>
</gene>
<reference evidence="1 2" key="4">
    <citation type="journal article" date="2011" name="BMC Genomics">
        <title>RNA-Seq improves annotation of protein-coding genes in the cucumber genome.</title>
        <authorList>
            <person name="Li Z."/>
            <person name="Zhang Z."/>
            <person name="Yan P."/>
            <person name="Huang S."/>
            <person name="Fei Z."/>
            <person name="Lin K."/>
        </authorList>
    </citation>
    <scope>NUCLEOTIDE SEQUENCE [LARGE SCALE GENOMIC DNA]</scope>
    <source>
        <strain evidence="2">cv. 9930</strain>
    </source>
</reference>
<reference evidence="1 2" key="3">
    <citation type="journal article" date="2010" name="BMC Genomics">
        <title>Transcriptome sequencing and comparative analysis of cucumber flowers with different sex types.</title>
        <authorList>
            <person name="Guo S."/>
            <person name="Zheng Y."/>
            <person name="Joung J.G."/>
            <person name="Liu S."/>
            <person name="Zhang Z."/>
            <person name="Crasta O.R."/>
            <person name="Sobral B.W."/>
            <person name="Xu Y."/>
            <person name="Huang S."/>
            <person name="Fei Z."/>
        </authorList>
    </citation>
    <scope>NUCLEOTIDE SEQUENCE [LARGE SCALE GENOMIC DNA]</scope>
    <source>
        <strain evidence="2">cv. 9930</strain>
    </source>
</reference>
<evidence type="ECO:0000313" key="2">
    <source>
        <dbReference type="Proteomes" id="UP000029981"/>
    </source>
</evidence>
<reference evidence="1 2" key="2">
    <citation type="journal article" date="2009" name="PLoS ONE">
        <title>An integrated genetic and cytogenetic map of the cucumber genome.</title>
        <authorList>
            <person name="Ren Y."/>
            <person name="Zhang Z."/>
            <person name="Liu J."/>
            <person name="Staub J.E."/>
            <person name="Han Y."/>
            <person name="Cheng Z."/>
            <person name="Li X."/>
            <person name="Lu J."/>
            <person name="Miao H."/>
            <person name="Kang H."/>
            <person name="Xie B."/>
            <person name="Gu X."/>
            <person name="Wang X."/>
            <person name="Du Y."/>
            <person name="Jin W."/>
            <person name="Huang S."/>
        </authorList>
    </citation>
    <scope>NUCLEOTIDE SEQUENCE [LARGE SCALE GENOMIC DNA]</scope>
    <source>
        <strain evidence="2">cv. 9930</strain>
    </source>
</reference>
<sequence length="66" mass="7395">MTSEEVAIGEKLDLEHEVTKIGNKYEQKKHVVELQGVEGGQQIALLRCLGKNHVVVKLIALWWSLG</sequence>
<dbReference type="Gramene" id="KGN61494">
    <property type="protein sequence ID" value="KGN61494"/>
    <property type="gene ID" value="Csa_2G147410"/>
</dbReference>
<keyword evidence="2" id="KW-1185">Reference proteome</keyword>
<evidence type="ECO:0000313" key="1">
    <source>
        <dbReference type="EMBL" id="KGN61494.1"/>
    </source>
</evidence>
<proteinExistence type="predicted"/>
<protein>
    <submittedName>
        <fullName evidence="1">Uncharacterized protein</fullName>
    </submittedName>
</protein>
<accession>A0A0A0LKE7</accession>
<dbReference type="EMBL" id="CM002923">
    <property type="protein sequence ID" value="KGN61494.1"/>
    <property type="molecule type" value="Genomic_DNA"/>
</dbReference>
<dbReference type="Proteomes" id="UP000029981">
    <property type="component" value="Chromosome 2"/>
</dbReference>
<organism evidence="1 2">
    <name type="scientific">Cucumis sativus</name>
    <name type="common">Cucumber</name>
    <dbReference type="NCBI Taxonomy" id="3659"/>
    <lineage>
        <taxon>Eukaryota</taxon>
        <taxon>Viridiplantae</taxon>
        <taxon>Streptophyta</taxon>
        <taxon>Embryophyta</taxon>
        <taxon>Tracheophyta</taxon>
        <taxon>Spermatophyta</taxon>
        <taxon>Magnoliopsida</taxon>
        <taxon>eudicotyledons</taxon>
        <taxon>Gunneridae</taxon>
        <taxon>Pentapetalae</taxon>
        <taxon>rosids</taxon>
        <taxon>fabids</taxon>
        <taxon>Cucurbitales</taxon>
        <taxon>Cucurbitaceae</taxon>
        <taxon>Benincaseae</taxon>
        <taxon>Cucumis</taxon>
    </lineage>
</organism>